<evidence type="ECO:0000313" key="2">
    <source>
        <dbReference type="Proteomes" id="UP000191055"/>
    </source>
</evidence>
<gene>
    <name evidence="1" type="ORF">SAMN03080601_02061</name>
</gene>
<dbReference type="Pfam" id="PF13365">
    <property type="entry name" value="Trypsin_2"/>
    <property type="match status" value="1"/>
</dbReference>
<dbReference type="PROSITE" id="PS00134">
    <property type="entry name" value="TRYPSIN_HIS"/>
    <property type="match status" value="1"/>
</dbReference>
<dbReference type="STRING" id="889453.SAMN03080601_02061"/>
<dbReference type="Gene3D" id="2.40.10.10">
    <property type="entry name" value="Trypsin-like serine proteases"/>
    <property type="match status" value="2"/>
</dbReference>
<dbReference type="GO" id="GO:0006508">
    <property type="term" value="P:proteolysis"/>
    <property type="evidence" value="ECO:0007669"/>
    <property type="project" value="InterPro"/>
</dbReference>
<reference evidence="1 2" key="1">
    <citation type="submission" date="2017-02" db="EMBL/GenBank/DDBJ databases">
        <authorList>
            <person name="Peterson S.W."/>
        </authorList>
    </citation>
    <scope>NUCLEOTIDE SEQUENCE [LARGE SCALE GENOMIC DNA]</scope>
    <source>
        <strain evidence="1 2">DSM 24412</strain>
    </source>
</reference>
<dbReference type="GO" id="GO:0004252">
    <property type="term" value="F:serine-type endopeptidase activity"/>
    <property type="evidence" value="ECO:0007669"/>
    <property type="project" value="InterPro"/>
</dbReference>
<dbReference type="PANTHER" id="PTHR36234:SF5">
    <property type="entry name" value="LYSYL ENDOPEPTIDASE"/>
    <property type="match status" value="1"/>
</dbReference>
<dbReference type="InterPro" id="IPR009003">
    <property type="entry name" value="Peptidase_S1_PA"/>
</dbReference>
<proteinExistence type="predicted"/>
<dbReference type="PANTHER" id="PTHR36234">
    <property type="entry name" value="LYSYL ENDOPEPTIDASE"/>
    <property type="match status" value="1"/>
</dbReference>
<dbReference type="KEGG" id="asx:CDL62_18010"/>
<accession>A0A1T5H3J3</accession>
<sequence length="734" mass="82051">MIIQYPMMYRYVFFFWLLLPFVGLSAQISRGGSPLPLFDSELEVLNDMAESMPGLPLTVQQHYTVSDKPEKGTPLRFAHTYDVTLSPKNSGYVTNKIDGTTIWRLLIESKGAYSLNLIFDQFALAPGCSLYIYNPDQSVVLGAFTHQNNLPSGRLATAPIPGDQIIVEYHQPAGQSKRSLLEIGSVNHDFLNLFSLKSISRFNRSGSCNPDFTCETDDLWLEAGQSVARIMVNGRDLCSGTLINNTRQDGKPYFLTAAHCITDMNDPATAIFTFNYQVPGCDGRVEGAFTQTLSGSFMRAYVEDLDVTLLEMSEIPPAIYRPYWAGWDRTTNPQGEVTTIHHPQGDVKKVAKSEDAPTTASFNASSPGGIPFIGNSHWRIAIWSEGTTEGGSSGSPLFTNEGKLIGSLSGGSATCSNPVNDYFARLNRVWDYYEDESQQLAFWLDPDETGASSLNGLQFYNEQEEVFRLSNFMFEDVAGMEKYSGSSGFWSGHNVFGDQAFAEQYGPFSGVTLHGVYVMPARSDFSLTQDVNISVWQGVTEPEVKILSRSNINLLSLPANREYFWRFNEPLNTHGNIWVGVELKYNTQTDSVVIYHSLYNPSKQVGTAWVMDPNNQWKNLAERENSIYPVSFWIDLLASNVRDLDTSNIVPTITDFMVYPNPVINEIRFHIPDFTGYAMLELYNQSGQKVIEHRVPVLDSAGKVAHHGIFPGLYIYRLYAGDKVYNGKIYIKAD</sequence>
<dbReference type="InterPro" id="IPR018114">
    <property type="entry name" value="TRYPSIN_HIS"/>
</dbReference>
<dbReference type="InterPro" id="IPR026444">
    <property type="entry name" value="Secre_tail"/>
</dbReference>
<dbReference type="AlphaFoldDB" id="A0A1T5H3J3"/>
<organism evidence="1 2">
    <name type="scientific">Alkalitalea saponilacus</name>
    <dbReference type="NCBI Taxonomy" id="889453"/>
    <lineage>
        <taxon>Bacteria</taxon>
        <taxon>Pseudomonadati</taxon>
        <taxon>Bacteroidota</taxon>
        <taxon>Bacteroidia</taxon>
        <taxon>Marinilabiliales</taxon>
        <taxon>Marinilabiliaceae</taxon>
        <taxon>Alkalitalea</taxon>
    </lineage>
</organism>
<dbReference type="NCBIfam" id="TIGR04183">
    <property type="entry name" value="Por_Secre_tail"/>
    <property type="match status" value="1"/>
</dbReference>
<evidence type="ECO:0000313" key="1">
    <source>
        <dbReference type="EMBL" id="SKC15110.1"/>
    </source>
</evidence>
<dbReference type="InterPro" id="IPR043504">
    <property type="entry name" value="Peptidase_S1_PA_chymotrypsin"/>
</dbReference>
<dbReference type="EMBL" id="FUYV01000011">
    <property type="protein sequence ID" value="SKC15110.1"/>
    <property type="molecule type" value="Genomic_DNA"/>
</dbReference>
<dbReference type="Proteomes" id="UP000191055">
    <property type="component" value="Unassembled WGS sequence"/>
</dbReference>
<name>A0A1T5H3J3_9BACT</name>
<keyword evidence="2" id="KW-1185">Reference proteome</keyword>
<dbReference type="SUPFAM" id="SSF50494">
    <property type="entry name" value="Trypsin-like serine proteases"/>
    <property type="match status" value="1"/>
</dbReference>
<protein>
    <submittedName>
        <fullName evidence="1">Por secretion system C-terminal sorting domain-containing protein</fullName>
    </submittedName>
</protein>